<comment type="caution">
    <text evidence="1">The sequence shown here is derived from an EMBL/GenBank/DDBJ whole genome shotgun (WGS) entry which is preliminary data.</text>
</comment>
<accession>A0A6N8DRS6</accession>
<protein>
    <submittedName>
        <fullName evidence="1">Uncharacterized protein</fullName>
    </submittedName>
</protein>
<reference evidence="1 2" key="1">
    <citation type="submission" date="2019-11" db="EMBL/GenBank/DDBJ databases">
        <title>Whole-genome sequence of a Rhodoblastus acidophilus DSM 142.</title>
        <authorList>
            <person name="Kyndt J.A."/>
            <person name="Meyer T.E."/>
        </authorList>
    </citation>
    <scope>NUCLEOTIDE SEQUENCE [LARGE SCALE GENOMIC DNA]</scope>
    <source>
        <strain evidence="1 2">DSM 142</strain>
    </source>
</reference>
<dbReference type="AlphaFoldDB" id="A0A6N8DRS6"/>
<evidence type="ECO:0000313" key="1">
    <source>
        <dbReference type="EMBL" id="MTV33008.1"/>
    </source>
</evidence>
<dbReference type="EMBL" id="WNKS01000025">
    <property type="protein sequence ID" value="MTV33008.1"/>
    <property type="molecule type" value="Genomic_DNA"/>
</dbReference>
<evidence type="ECO:0000313" key="2">
    <source>
        <dbReference type="Proteomes" id="UP000439113"/>
    </source>
</evidence>
<gene>
    <name evidence="1" type="ORF">GJ654_18675</name>
</gene>
<name>A0A6N8DRS6_RHOAC</name>
<organism evidence="1 2">
    <name type="scientific">Rhodoblastus acidophilus</name>
    <name type="common">Rhodopseudomonas acidophila</name>
    <dbReference type="NCBI Taxonomy" id="1074"/>
    <lineage>
        <taxon>Bacteria</taxon>
        <taxon>Pseudomonadati</taxon>
        <taxon>Pseudomonadota</taxon>
        <taxon>Alphaproteobacteria</taxon>
        <taxon>Hyphomicrobiales</taxon>
        <taxon>Rhodoblastaceae</taxon>
        <taxon>Rhodoblastus</taxon>
    </lineage>
</organism>
<dbReference type="Proteomes" id="UP000439113">
    <property type="component" value="Unassembled WGS sequence"/>
</dbReference>
<proteinExistence type="predicted"/>
<dbReference type="RefSeq" id="WP_155447689.1">
    <property type="nucleotide sequence ID" value="NZ_JAOQNR010000024.1"/>
</dbReference>
<sequence>MPHTPTPTEKPIHNHLGAVWLHMRPEMRDPEYIVTRMSADLCALRRKHGHYDLHALLALGWTEAQINEHSAAAIASAIASAMFLSVGVSA</sequence>